<dbReference type="InterPro" id="IPR029014">
    <property type="entry name" value="NiFe-Hase_large"/>
</dbReference>
<proteinExistence type="predicted"/>
<protein>
    <submittedName>
        <fullName evidence="1">Hydrogenase expression/formation protein HupK</fullName>
    </submittedName>
</protein>
<keyword evidence="2" id="KW-1185">Reference proteome</keyword>
<accession>A0ABN6PNB6</accession>
<dbReference type="PANTHER" id="PTHR42958:SF4">
    <property type="entry name" value="HYDROGENASE EXPRESSION_FORMATION PROTEIN HUPK"/>
    <property type="match status" value="1"/>
</dbReference>
<evidence type="ECO:0000313" key="1">
    <source>
        <dbReference type="EMBL" id="BDI04770.1"/>
    </source>
</evidence>
<dbReference type="SUPFAM" id="SSF56762">
    <property type="entry name" value="HydB/Nqo4-like"/>
    <property type="match status" value="1"/>
</dbReference>
<dbReference type="Pfam" id="PF00374">
    <property type="entry name" value="NiFeSe_Hases"/>
    <property type="match status" value="1"/>
</dbReference>
<dbReference type="InterPro" id="IPR001501">
    <property type="entry name" value="Ni-dep_hyd_lsu"/>
</dbReference>
<dbReference type="Gene3D" id="1.10.645.10">
    <property type="entry name" value="Cytochrome-c3 Hydrogenase, chain B"/>
    <property type="match status" value="1"/>
</dbReference>
<sequence>MGAGAGAGARAPANLAGEVRLRAGAGLPAIDSSRPEVVPRLAPGKPADQLPDLLAAVHSLCAQAHRLTARRAVLAARGDTDPGRTAGEAQALRLATARDQILRIVHDWPRQLPGATPPGLSHAARDAASALLLRACPLWRSDWPAEERLAALPDWLAHALLAMPVADWLAAHTGDPQGWAARWALGQASLAKPPLIARLLASQLTGPARADRLMASAPAATLLAGDEAALQARLRGIAAALAREPGFWIAPQLADSLPDTGPWNRRHGPAAAVHSAWDRLVARVVDLLQLASPEGEHWLTRGALTLSPGEGIAWTEMARGLLVHWVRLDPTGQTVEACRVLAPTEWNFHPRGVLAQALAGLSGRPADERPVAAQRLAVAFDPCVAFSIDAADAPTERATAEGSPDA</sequence>
<organism evidence="1 2">
    <name type="scientific">Sphaerotilus microaerophilus</name>
    <dbReference type="NCBI Taxonomy" id="2914710"/>
    <lineage>
        <taxon>Bacteria</taxon>
        <taxon>Pseudomonadati</taxon>
        <taxon>Pseudomonadota</taxon>
        <taxon>Betaproteobacteria</taxon>
        <taxon>Burkholderiales</taxon>
        <taxon>Sphaerotilaceae</taxon>
        <taxon>Sphaerotilus</taxon>
    </lineage>
</organism>
<gene>
    <name evidence="1" type="primary">hupK</name>
    <name evidence="1" type="ORF">CATMQ487_17400</name>
</gene>
<name>A0ABN6PNB6_9BURK</name>
<dbReference type="PANTHER" id="PTHR42958">
    <property type="entry name" value="HYDROGENASE-2 LARGE CHAIN"/>
    <property type="match status" value="1"/>
</dbReference>
<dbReference type="EMBL" id="AP025730">
    <property type="protein sequence ID" value="BDI04770.1"/>
    <property type="molecule type" value="Genomic_DNA"/>
</dbReference>
<dbReference type="InterPro" id="IPR050867">
    <property type="entry name" value="NiFe/NiFeSe_hydrgnase_LSU"/>
</dbReference>
<dbReference type="Proteomes" id="UP001057498">
    <property type="component" value="Chromosome"/>
</dbReference>
<reference evidence="1" key="1">
    <citation type="submission" date="2022-04" db="EMBL/GenBank/DDBJ databases">
        <title>Whole genome sequence of Sphaerotilus sp. FB-5.</title>
        <authorList>
            <person name="Takeda M."/>
            <person name="Narihara S."/>
            <person name="Akimoto M."/>
            <person name="Akimoto R."/>
            <person name="Nishiyashiki S."/>
            <person name="Murakami T."/>
        </authorList>
    </citation>
    <scope>NUCLEOTIDE SEQUENCE</scope>
    <source>
        <strain evidence="1">FB-5</strain>
    </source>
</reference>
<evidence type="ECO:0000313" key="2">
    <source>
        <dbReference type="Proteomes" id="UP001057498"/>
    </source>
</evidence>